<reference evidence="5" key="1">
    <citation type="journal article" date="2014" name="Front. Microbiol.">
        <title>High frequency of phylogenetically diverse reductive dehalogenase-homologous genes in deep subseafloor sedimentary metagenomes.</title>
        <authorList>
            <person name="Kawai M."/>
            <person name="Futagami T."/>
            <person name="Toyoda A."/>
            <person name="Takaki Y."/>
            <person name="Nishi S."/>
            <person name="Hori S."/>
            <person name="Arai W."/>
            <person name="Tsubouchi T."/>
            <person name="Morono Y."/>
            <person name="Uchiyama I."/>
            <person name="Ito T."/>
            <person name="Fujiyama A."/>
            <person name="Inagaki F."/>
            <person name="Takami H."/>
        </authorList>
    </citation>
    <scope>NUCLEOTIDE SEQUENCE</scope>
    <source>
        <strain evidence="5">Expedition CK06-06</strain>
    </source>
</reference>
<evidence type="ECO:0000256" key="2">
    <source>
        <dbReference type="ARBA" id="ARBA00022679"/>
    </source>
</evidence>
<evidence type="ECO:0000256" key="3">
    <source>
        <dbReference type="ARBA" id="ARBA00022691"/>
    </source>
</evidence>
<comment type="caution">
    <text evidence="5">The sequence shown here is derived from an EMBL/GenBank/DDBJ whole genome shotgun (WGS) entry which is preliminary data.</text>
</comment>
<sequence length="97" mass="10918">TLHVGLDSFRPVCEEDPQQHPIHKEYGELSEETAAKLNTARARGNRIVCAGTTTVRLLEQATRANGKPEPVRPFRDWARLFILPGHRFKMVDGVDVV</sequence>
<dbReference type="SUPFAM" id="SSF111337">
    <property type="entry name" value="QueA-like"/>
    <property type="match status" value="1"/>
</dbReference>
<dbReference type="AlphaFoldDB" id="X1T4N0"/>
<proteinExistence type="predicted"/>
<evidence type="ECO:0000256" key="4">
    <source>
        <dbReference type="ARBA" id="ARBA00022785"/>
    </source>
</evidence>
<dbReference type="PANTHER" id="PTHR30307">
    <property type="entry name" value="S-ADENOSYLMETHIONINE:TRNA RIBOSYLTRANSFERASE-ISOMERASE"/>
    <property type="match status" value="1"/>
</dbReference>
<feature type="non-terminal residue" evidence="5">
    <location>
        <position position="1"/>
    </location>
</feature>
<protein>
    <recommendedName>
        <fullName evidence="6">S-adenosylmethionine:tRNA ribosyltransferase-isomerase</fullName>
    </recommendedName>
</protein>
<dbReference type="InterPro" id="IPR036100">
    <property type="entry name" value="QueA_sf"/>
</dbReference>
<keyword evidence="2" id="KW-0808">Transferase</keyword>
<evidence type="ECO:0000313" key="5">
    <source>
        <dbReference type="EMBL" id="GAI82545.1"/>
    </source>
</evidence>
<dbReference type="Pfam" id="PF02547">
    <property type="entry name" value="Queuosine_synth"/>
    <property type="match status" value="1"/>
</dbReference>
<dbReference type="GO" id="GO:0051075">
    <property type="term" value="F:S-adenosylmethionine:tRNA ribosyltransferase-isomerase activity"/>
    <property type="evidence" value="ECO:0007669"/>
    <property type="project" value="TreeGrafter"/>
</dbReference>
<dbReference type="PANTHER" id="PTHR30307:SF0">
    <property type="entry name" value="S-ADENOSYLMETHIONINE:TRNA RIBOSYLTRANSFERASE-ISOMERASE"/>
    <property type="match status" value="1"/>
</dbReference>
<gene>
    <name evidence="5" type="ORF">S12H4_24894</name>
</gene>
<keyword evidence="4" id="KW-0671">Queuosine biosynthesis</keyword>
<keyword evidence="1" id="KW-0963">Cytoplasm</keyword>
<dbReference type="Gene3D" id="3.40.1780.10">
    <property type="entry name" value="QueA-like"/>
    <property type="match status" value="1"/>
</dbReference>
<evidence type="ECO:0000256" key="1">
    <source>
        <dbReference type="ARBA" id="ARBA00022490"/>
    </source>
</evidence>
<keyword evidence="3" id="KW-0949">S-adenosyl-L-methionine</keyword>
<name>X1T4N0_9ZZZZ</name>
<accession>X1T4N0</accession>
<dbReference type="GO" id="GO:0008616">
    <property type="term" value="P:tRNA queuosine(34) biosynthetic process"/>
    <property type="evidence" value="ECO:0007669"/>
    <property type="project" value="UniProtKB-KW"/>
</dbReference>
<evidence type="ECO:0008006" key="6">
    <source>
        <dbReference type="Google" id="ProtNLM"/>
    </source>
</evidence>
<dbReference type="EMBL" id="BARW01013684">
    <property type="protein sequence ID" value="GAI82545.1"/>
    <property type="molecule type" value="Genomic_DNA"/>
</dbReference>
<dbReference type="InterPro" id="IPR042118">
    <property type="entry name" value="QueA_dom1"/>
</dbReference>
<dbReference type="InterPro" id="IPR003699">
    <property type="entry name" value="QueA"/>
</dbReference>
<organism evidence="5">
    <name type="scientific">marine sediment metagenome</name>
    <dbReference type="NCBI Taxonomy" id="412755"/>
    <lineage>
        <taxon>unclassified sequences</taxon>
        <taxon>metagenomes</taxon>
        <taxon>ecological metagenomes</taxon>
    </lineage>
</organism>